<dbReference type="Gene3D" id="3.30.420.60">
    <property type="entry name" value="eRF1 domain 2"/>
    <property type="match status" value="1"/>
</dbReference>
<dbReference type="InterPro" id="IPR042226">
    <property type="entry name" value="eFR1_2_sf"/>
</dbReference>
<dbReference type="InterPro" id="IPR005142">
    <property type="entry name" value="eRF1_3"/>
</dbReference>
<evidence type="ECO:0000256" key="4">
    <source>
        <dbReference type="ARBA" id="ARBA00022490"/>
    </source>
</evidence>
<keyword evidence="5 6" id="KW-0479">Metal-binding</keyword>
<dbReference type="GO" id="GO:0032790">
    <property type="term" value="P:ribosome disassembly"/>
    <property type="evidence" value="ECO:0007669"/>
    <property type="project" value="TreeGrafter"/>
</dbReference>
<dbReference type="AlphaFoldDB" id="B8ZX66"/>
<dbReference type="SMART" id="SM01194">
    <property type="entry name" value="eRF1_1"/>
    <property type="match status" value="1"/>
</dbReference>
<evidence type="ECO:0000256" key="2">
    <source>
        <dbReference type="ARBA" id="ARBA00004496"/>
    </source>
</evidence>
<dbReference type="OrthoDB" id="10249111at2759"/>
<dbReference type="InterPro" id="IPR004405">
    <property type="entry name" value="TF_pelota"/>
</dbReference>
<dbReference type="InterPro" id="IPR005141">
    <property type="entry name" value="eRF1_2"/>
</dbReference>
<evidence type="ECO:0000256" key="5">
    <source>
        <dbReference type="ARBA" id="ARBA00022723"/>
    </source>
</evidence>
<dbReference type="SUPFAM" id="SSF53137">
    <property type="entry name" value="Translational machinery components"/>
    <property type="match status" value="1"/>
</dbReference>
<dbReference type="GO" id="GO:0005737">
    <property type="term" value="C:cytoplasm"/>
    <property type="evidence" value="ECO:0007669"/>
    <property type="project" value="UniProtKB-SubCell"/>
</dbReference>
<dbReference type="Gene3D" id="3.30.1330.30">
    <property type="match status" value="1"/>
</dbReference>
<dbReference type="Pfam" id="PF03465">
    <property type="entry name" value="eRF1_3"/>
    <property type="match status" value="1"/>
</dbReference>
<dbReference type="GO" id="GO:0070481">
    <property type="term" value="P:nuclear-transcribed mRNA catabolic process, non-stop decay"/>
    <property type="evidence" value="ECO:0007669"/>
    <property type="project" value="InterPro"/>
</dbReference>
<dbReference type="InterPro" id="IPR005140">
    <property type="entry name" value="eRF1_Pelota-like_N"/>
</dbReference>
<dbReference type="FunFam" id="3.30.420.60:FF:000002">
    <property type="entry name" value="Protein pelota homolog"/>
    <property type="match status" value="1"/>
</dbReference>
<dbReference type="Gene3D" id="2.30.30.870">
    <property type="entry name" value="Pelota, domain A"/>
    <property type="match status" value="1"/>
</dbReference>
<dbReference type="NCBIfam" id="TIGR00111">
    <property type="entry name" value="pelota"/>
    <property type="match status" value="1"/>
</dbReference>
<feature type="domain" description="eRF1/Pelota-like N-terminal" evidence="8">
    <location>
        <begin position="1"/>
        <end position="105"/>
    </location>
</feature>
<dbReference type="EMBL" id="FM956648">
    <property type="protein sequence ID" value="CAX11688.1"/>
    <property type="molecule type" value="mRNA"/>
</dbReference>
<name>B8ZX66_NILLU</name>
<comment type="subcellular location">
    <subcellularLocation>
        <location evidence="2 6">Cytoplasm</location>
    </subcellularLocation>
</comment>
<dbReference type="GO" id="GO:0071025">
    <property type="term" value="P:RNA surveillance"/>
    <property type="evidence" value="ECO:0007669"/>
    <property type="project" value="InterPro"/>
</dbReference>
<evidence type="ECO:0000256" key="7">
    <source>
        <dbReference type="SAM" id="MobiDB-lite"/>
    </source>
</evidence>
<organism evidence="9">
    <name type="scientific">Nilaparvata lugens</name>
    <name type="common">Brown planthopper</name>
    <dbReference type="NCBI Taxonomy" id="108931"/>
    <lineage>
        <taxon>Eukaryota</taxon>
        <taxon>Metazoa</taxon>
        <taxon>Ecdysozoa</taxon>
        <taxon>Arthropoda</taxon>
        <taxon>Hexapoda</taxon>
        <taxon>Insecta</taxon>
        <taxon>Pterygota</taxon>
        <taxon>Neoptera</taxon>
        <taxon>Paraneoptera</taxon>
        <taxon>Hemiptera</taxon>
        <taxon>Auchenorrhyncha</taxon>
        <taxon>Fulgoroidea</taxon>
        <taxon>Delphacidae</taxon>
        <taxon>Delphacinae</taxon>
        <taxon>Nilaparvata</taxon>
    </lineage>
</organism>
<evidence type="ECO:0000256" key="1">
    <source>
        <dbReference type="ARBA" id="ARBA00001968"/>
    </source>
</evidence>
<evidence type="ECO:0000256" key="3">
    <source>
        <dbReference type="ARBA" id="ARBA00009504"/>
    </source>
</evidence>
<evidence type="ECO:0000313" key="9">
    <source>
        <dbReference type="EMBL" id="CAX11688.1"/>
    </source>
</evidence>
<sequence>MWHAYNLISEGDNVRASTIRKVQTESATGSSSSNRVRTVLKIAVENIDFDTQACVLRLKGRNVEENQYVKMGAYHTLDLEQNRKFTLFKPEWDSVAIGRVEMACDPTQNADVAAVIMQEGLAHICLITASMTLVRMKVDVAIPRKRKGNVKQHEKGLQRFFESVMQGLLRHVNFDVVKCVLIASPGFIRDEFFQYMLAEAVKADSKVLLENKSKFLLVHSSSGFKHSLKEVLMDQSVIAKMSETKAMGEVRALEAFYTTLQTEPAKAFYGLKHVQEANRAQAIETLLISDVLFRCNDVNERKLYVALVDSVRESGGDVKIFSSMHVSGEQLGQLTGVAAILRFPLPDLEDDDDLSDDDENEMETDDRNN</sequence>
<dbReference type="InterPro" id="IPR038069">
    <property type="entry name" value="Pelota/DOM34_N"/>
</dbReference>
<dbReference type="GO" id="GO:0070651">
    <property type="term" value="P:nonfunctional rRNA decay"/>
    <property type="evidence" value="ECO:0007669"/>
    <property type="project" value="TreeGrafter"/>
</dbReference>
<dbReference type="InterPro" id="IPR029064">
    <property type="entry name" value="Ribosomal_eL30-like_sf"/>
</dbReference>
<dbReference type="GO" id="GO:0070966">
    <property type="term" value="P:nuclear-transcribed mRNA catabolic process, no-go decay"/>
    <property type="evidence" value="ECO:0007669"/>
    <property type="project" value="InterPro"/>
</dbReference>
<dbReference type="GO" id="GO:0046872">
    <property type="term" value="F:metal ion binding"/>
    <property type="evidence" value="ECO:0007669"/>
    <property type="project" value="UniProtKB-KW"/>
</dbReference>
<reference evidence="9" key="1">
    <citation type="submission" date="2009-01" db="EMBL/GenBank/DDBJ databases">
        <title>Screening for genes regulated by host rice resistance in Nilaparvata lugens using suppression subtractive hybridization.</title>
        <authorList>
            <person name="Yang Z."/>
        </authorList>
    </citation>
    <scope>NUCLEOTIDE SEQUENCE</scope>
</reference>
<dbReference type="PANTHER" id="PTHR10853:SF0">
    <property type="entry name" value="PROTEIN PELOTA HOMOLOG"/>
    <property type="match status" value="1"/>
</dbReference>
<evidence type="ECO:0000259" key="8">
    <source>
        <dbReference type="SMART" id="SM01194"/>
    </source>
</evidence>
<feature type="region of interest" description="Disordered" evidence="7">
    <location>
        <begin position="348"/>
        <end position="369"/>
    </location>
</feature>
<comment type="cofactor">
    <cofactor evidence="1 6">
        <name>a divalent metal cation</name>
        <dbReference type="ChEBI" id="CHEBI:60240"/>
    </cofactor>
</comment>
<dbReference type="PANTHER" id="PTHR10853">
    <property type="entry name" value="PELOTA"/>
    <property type="match status" value="1"/>
</dbReference>
<comment type="function">
    <text evidence="6">Component of the Pelota-HBS1L complex, a complex that recognizes stalled ribosomes and triggers the No-Go Decay (NGD) pathway. In the Pelota-HBS1L complex, pelo recognizes ribosomes stalled at the 3' end of an mRNA and engages stalled ribosomes by destabilizing mRNA in the mRNA channel.</text>
</comment>
<dbReference type="Pfam" id="PF03464">
    <property type="entry name" value="eRF1_2"/>
    <property type="match status" value="1"/>
</dbReference>
<dbReference type="SUPFAM" id="SSF55315">
    <property type="entry name" value="L30e-like"/>
    <property type="match status" value="1"/>
</dbReference>
<dbReference type="Pfam" id="PF26356">
    <property type="entry name" value="Pelota_N"/>
    <property type="match status" value="1"/>
</dbReference>
<accession>B8ZX66</accession>
<dbReference type="InterPro" id="IPR058547">
    <property type="entry name" value="Pelota_N"/>
</dbReference>
<comment type="similarity">
    <text evidence="3 6">Belongs to the eukaryotic release factor 1 family. Pelota subfamily.</text>
</comment>
<proteinExistence type="evidence at transcript level"/>
<dbReference type="SUPFAM" id="SSF159065">
    <property type="entry name" value="Dom34/Pelota N-terminal domain-like"/>
    <property type="match status" value="1"/>
</dbReference>
<dbReference type="FunFam" id="2.30.30.870:FF:000001">
    <property type="entry name" value="Protein pelota homolog"/>
    <property type="match status" value="1"/>
</dbReference>
<evidence type="ECO:0000256" key="6">
    <source>
        <dbReference type="RuleBase" id="RU362019"/>
    </source>
</evidence>
<protein>
    <recommendedName>
        <fullName evidence="6">Protein pelota homolog</fullName>
    </recommendedName>
</protein>
<dbReference type="FunFam" id="3.30.1330.30:FF:000008">
    <property type="entry name" value="Protein pelota homolog"/>
    <property type="match status" value="1"/>
</dbReference>
<keyword evidence="4 6" id="KW-0963">Cytoplasm</keyword>